<reference evidence="1 2" key="1">
    <citation type="journal article" date="2013" name="Genome Announc.">
        <title>Draft Genome Sequence of a Highly Flagellated, Fast-Swimming Archaeon, Methanocaldococcus villosus Strain KIN24-T80 (DSM 22612).</title>
        <authorList>
            <person name="Thennarasu S."/>
            <person name="Polireddy D."/>
            <person name="Antony A."/>
            <person name="Yada M.R."/>
            <person name="Algarawi S."/>
            <person name="Sivakumar N."/>
        </authorList>
    </citation>
    <scope>NUCLEOTIDE SEQUENCE [LARGE SCALE GENOMIC DNA]</scope>
    <source>
        <strain evidence="1 2">KIN24-T80</strain>
    </source>
</reference>
<protein>
    <submittedName>
        <fullName evidence="1">Uncharacterized protein</fullName>
    </submittedName>
</protein>
<comment type="caution">
    <text evidence="1">The sequence shown here is derived from an EMBL/GenBank/DDBJ whole genome shotgun (WGS) entry which is preliminary data.</text>
</comment>
<keyword evidence="2" id="KW-1185">Reference proteome</keyword>
<proteinExistence type="predicted"/>
<dbReference type="PATRIC" id="fig|1069083.5.peg.1057"/>
<dbReference type="RefSeq" id="WP_004592474.1">
    <property type="nucleotide sequence ID" value="NZ_APMM01000039.1"/>
</dbReference>
<evidence type="ECO:0000313" key="2">
    <source>
        <dbReference type="Proteomes" id="UP000053695"/>
    </source>
</evidence>
<sequence length="126" mass="14451">MELKLPPGLPQSIIARVIEFCNVNYDIREDPALGVKYPVLIGDEESLEKAKEYLKLITELKLALRDIARLARKHKIKAKVYAEDENIRELLKIIKNDIANREFVEVVDEKIEGEVIEVLDKKLIVG</sequence>
<dbReference type="EMBL" id="APMM01000039">
    <property type="protein sequence ID" value="ENN95881.1"/>
    <property type="molecule type" value="Genomic_DNA"/>
</dbReference>
<dbReference type="AlphaFoldDB" id="N6VRU0"/>
<dbReference type="OrthoDB" id="64089at2157"/>
<dbReference type="Proteomes" id="UP000053695">
    <property type="component" value="Unassembled WGS sequence"/>
</dbReference>
<organism evidence="1 2">
    <name type="scientific">Methanocaldococcus villosus KIN24-T80</name>
    <dbReference type="NCBI Taxonomy" id="1069083"/>
    <lineage>
        <taxon>Archaea</taxon>
        <taxon>Methanobacteriati</taxon>
        <taxon>Methanobacteriota</taxon>
        <taxon>Methanomada group</taxon>
        <taxon>Methanococci</taxon>
        <taxon>Methanococcales</taxon>
        <taxon>Methanocaldococcaceae</taxon>
        <taxon>Methanocaldococcus</taxon>
    </lineage>
</organism>
<gene>
    <name evidence="1" type="ORF">J422_05414</name>
</gene>
<name>N6VRU0_9EURY</name>
<evidence type="ECO:0000313" key="1">
    <source>
        <dbReference type="EMBL" id="ENN95881.1"/>
    </source>
</evidence>
<accession>N6VRU0</accession>
<dbReference type="STRING" id="1069083.GCA_000371805_00842"/>